<dbReference type="PROSITE" id="PS51186">
    <property type="entry name" value="GNAT"/>
    <property type="match status" value="1"/>
</dbReference>
<feature type="domain" description="N-acetyltransferase" evidence="1">
    <location>
        <begin position="25"/>
        <end position="174"/>
    </location>
</feature>
<dbReference type="SUPFAM" id="SSF55729">
    <property type="entry name" value="Acyl-CoA N-acyltransferases (Nat)"/>
    <property type="match status" value="1"/>
</dbReference>
<dbReference type="PANTHER" id="PTHR43792">
    <property type="entry name" value="GNAT FAMILY, PUTATIVE (AFU_ORTHOLOGUE AFUA_3G00765)-RELATED-RELATED"/>
    <property type="match status" value="1"/>
</dbReference>
<dbReference type="PANTHER" id="PTHR43792:SF16">
    <property type="entry name" value="N-ACETYLTRANSFERASE DOMAIN-CONTAINING PROTEIN"/>
    <property type="match status" value="1"/>
</dbReference>
<gene>
    <name evidence="2" type="ORF">JI749_03610</name>
</gene>
<dbReference type="InterPro" id="IPR051531">
    <property type="entry name" value="N-acetyltransferase"/>
</dbReference>
<evidence type="ECO:0000259" key="1">
    <source>
        <dbReference type="PROSITE" id="PS51186"/>
    </source>
</evidence>
<proteinExistence type="predicted"/>
<dbReference type="Pfam" id="PF13302">
    <property type="entry name" value="Acetyltransf_3"/>
    <property type="match status" value="1"/>
</dbReference>
<reference evidence="2 3" key="1">
    <citation type="submission" date="2021-01" db="EMBL/GenBank/DDBJ databases">
        <title>Genome seq and assembly of Devosia sp. G19.</title>
        <authorList>
            <person name="Chhetri G."/>
        </authorList>
    </citation>
    <scope>NUCLEOTIDE SEQUENCE [LARGE SCALE GENOMIC DNA]</scope>
    <source>
        <strain evidence="2 3">G19</strain>
    </source>
</reference>
<dbReference type="Gene3D" id="3.40.630.30">
    <property type="match status" value="1"/>
</dbReference>
<accession>A0ABX7C3Y2</accession>
<dbReference type="EMBL" id="CP068047">
    <property type="protein sequence ID" value="QQR36731.1"/>
    <property type="molecule type" value="Genomic_DNA"/>
</dbReference>
<sequence length="175" mass="19178">MDSIKDRLPASITTDRLVLTTPTLAHVPDIARLANNQRIYEVMARLPFPYTEADARFFVEEIVPSQDETCYAITRDGVFMGIVGLTYHGDSAPQLGYWLGEEYWGRGFATEAACAVVAAAKAAGVPALRSRALVGNAGSRNVLRKTGFAEIAHETETINNLAGRQLVLMHLELDR</sequence>
<name>A0ABX7C3Y2_9HYPH</name>
<dbReference type="InterPro" id="IPR016181">
    <property type="entry name" value="Acyl_CoA_acyltransferase"/>
</dbReference>
<evidence type="ECO:0000313" key="2">
    <source>
        <dbReference type="EMBL" id="QQR36731.1"/>
    </source>
</evidence>
<protein>
    <submittedName>
        <fullName evidence="2">GNAT family N-acetyltransferase</fullName>
    </submittedName>
</protein>
<dbReference type="RefSeq" id="WP_201659162.1">
    <property type="nucleotide sequence ID" value="NZ_CP068047.1"/>
</dbReference>
<evidence type="ECO:0000313" key="3">
    <source>
        <dbReference type="Proteomes" id="UP000595460"/>
    </source>
</evidence>
<keyword evidence="3" id="KW-1185">Reference proteome</keyword>
<dbReference type="Proteomes" id="UP000595460">
    <property type="component" value="Chromosome"/>
</dbReference>
<organism evidence="2 3">
    <name type="scientific">Devosia oryziradicis</name>
    <dbReference type="NCBI Taxonomy" id="2801335"/>
    <lineage>
        <taxon>Bacteria</taxon>
        <taxon>Pseudomonadati</taxon>
        <taxon>Pseudomonadota</taxon>
        <taxon>Alphaproteobacteria</taxon>
        <taxon>Hyphomicrobiales</taxon>
        <taxon>Devosiaceae</taxon>
        <taxon>Devosia</taxon>
    </lineage>
</organism>
<dbReference type="InterPro" id="IPR000182">
    <property type="entry name" value="GNAT_dom"/>
</dbReference>